<evidence type="ECO:0000256" key="3">
    <source>
        <dbReference type="ARBA" id="ARBA00022833"/>
    </source>
</evidence>
<feature type="region of interest" description="Disordered" evidence="5">
    <location>
        <begin position="330"/>
        <end position="356"/>
    </location>
</feature>
<dbReference type="InterPro" id="IPR006564">
    <property type="entry name" value="Znf_PMZ"/>
</dbReference>
<dbReference type="InterPro" id="IPR004330">
    <property type="entry name" value="FAR1_DNA_bnd_dom"/>
</dbReference>
<dbReference type="Pfam" id="PF03101">
    <property type="entry name" value="FAR1"/>
    <property type="match status" value="1"/>
</dbReference>
<name>A0A199VAW4_ANACO</name>
<evidence type="ECO:0000256" key="1">
    <source>
        <dbReference type="ARBA" id="ARBA00022723"/>
    </source>
</evidence>
<comment type="caution">
    <text evidence="7">The sequence shown here is derived from an EMBL/GenBank/DDBJ whole genome shotgun (WGS) entry which is preliminary data.</text>
</comment>
<dbReference type="STRING" id="4615.A0A199VAW4"/>
<dbReference type="PANTHER" id="PTHR47718">
    <property type="entry name" value="OS01G0519700 PROTEIN"/>
    <property type="match status" value="1"/>
</dbReference>
<evidence type="ECO:0000313" key="7">
    <source>
        <dbReference type="EMBL" id="OAY73940.1"/>
    </source>
</evidence>
<dbReference type="GO" id="GO:0003676">
    <property type="term" value="F:nucleic acid binding"/>
    <property type="evidence" value="ECO:0007669"/>
    <property type="project" value="InterPro"/>
</dbReference>
<reference evidence="7 8" key="1">
    <citation type="journal article" date="2016" name="DNA Res.">
        <title>The draft genome of MD-2 pineapple using hybrid error correction of long reads.</title>
        <authorList>
            <person name="Redwan R.M."/>
            <person name="Saidin A."/>
            <person name="Kumar S.V."/>
        </authorList>
    </citation>
    <scope>NUCLEOTIDE SEQUENCE [LARGE SCALE GENOMIC DNA]</scope>
    <source>
        <strain evidence="8">cv. MD2</strain>
        <tissue evidence="7">Leaf</tissue>
    </source>
</reference>
<dbReference type="InterPro" id="IPR036875">
    <property type="entry name" value="Znf_CCHC_sf"/>
</dbReference>
<dbReference type="EMBL" id="LSRQ01002555">
    <property type="protein sequence ID" value="OAY73940.1"/>
    <property type="molecule type" value="Genomic_DNA"/>
</dbReference>
<dbReference type="AlphaFoldDB" id="A0A199VAW4"/>
<dbReference type="InterPro" id="IPR007527">
    <property type="entry name" value="Znf_SWIM"/>
</dbReference>
<evidence type="ECO:0000259" key="6">
    <source>
        <dbReference type="PROSITE" id="PS50966"/>
    </source>
</evidence>
<dbReference type="GO" id="GO:0008270">
    <property type="term" value="F:zinc ion binding"/>
    <property type="evidence" value="ECO:0007669"/>
    <property type="project" value="UniProtKB-KW"/>
</dbReference>
<keyword evidence="3" id="KW-0862">Zinc</keyword>
<accession>A0A199VAW4</accession>
<protein>
    <submittedName>
        <fullName evidence="7">Protein FAR1-RELATED SEQUENCE 5</fullName>
    </submittedName>
</protein>
<evidence type="ECO:0000256" key="2">
    <source>
        <dbReference type="ARBA" id="ARBA00022771"/>
    </source>
</evidence>
<feature type="domain" description="SWIM-type" evidence="6">
    <location>
        <begin position="258"/>
        <end position="294"/>
    </location>
</feature>
<dbReference type="PROSITE" id="PS50966">
    <property type="entry name" value="ZF_SWIM"/>
    <property type="match status" value="1"/>
</dbReference>
<evidence type="ECO:0000313" key="8">
    <source>
        <dbReference type="Proteomes" id="UP000092600"/>
    </source>
</evidence>
<keyword evidence="1" id="KW-0479">Metal-binding</keyword>
<dbReference type="Proteomes" id="UP000092600">
    <property type="component" value="Unassembled WGS sequence"/>
</dbReference>
<keyword evidence="2 4" id="KW-0863">Zinc-finger</keyword>
<dbReference type="SMART" id="SM00575">
    <property type="entry name" value="ZnF_PMZ"/>
    <property type="match status" value="1"/>
</dbReference>
<evidence type="ECO:0000256" key="4">
    <source>
        <dbReference type="PROSITE-ProRule" id="PRU00325"/>
    </source>
</evidence>
<evidence type="ECO:0000256" key="5">
    <source>
        <dbReference type="SAM" id="MobiDB-lite"/>
    </source>
</evidence>
<proteinExistence type="predicted"/>
<sequence length="395" mass="45592">MGNNVASSQTNRTPQKEFPFRRCGCKAYLRLKMVEGGKWMVMSFNKEHNHDLIVSPSKALFFRSHRSITNEQKEMINMLSEQNISTSQIMSFLATREGGMKNIHFTRKDLSNAIVEQNRRLIGIDVASVLNYFRELQQKVIFVFYGIAVINRLLHIFEVLSLQTCLPHNVAKFEKIVSSRYKKEDEEEFKMKDGEATLWTLDPIEERAREVYTKKVFADFRDQLKVLTGYRFVEVEKNTYKVFTIKKPSISKQRIYSYIVIVDKDEDIVSCNCKMFKFAGILCAHALKVMHFIGIHHIPKKYILKRWTKEAKSGTVLDSVGIVAVVKDPPQSQCKGKRKPQQLKPPAEKNAKKSRTCANCQKKGHNIRTCKKLPKNVANFALNSSDSHEESEEEN</sequence>
<dbReference type="SUPFAM" id="SSF57756">
    <property type="entry name" value="Retrovirus zinc finger-like domains"/>
    <property type="match status" value="1"/>
</dbReference>
<dbReference type="Pfam" id="PF04434">
    <property type="entry name" value="SWIM"/>
    <property type="match status" value="1"/>
</dbReference>
<gene>
    <name evidence="7" type="ORF">ACMD2_01313</name>
</gene>
<organism evidence="7 8">
    <name type="scientific">Ananas comosus</name>
    <name type="common">Pineapple</name>
    <name type="synonym">Ananas ananas</name>
    <dbReference type="NCBI Taxonomy" id="4615"/>
    <lineage>
        <taxon>Eukaryota</taxon>
        <taxon>Viridiplantae</taxon>
        <taxon>Streptophyta</taxon>
        <taxon>Embryophyta</taxon>
        <taxon>Tracheophyta</taxon>
        <taxon>Spermatophyta</taxon>
        <taxon>Magnoliopsida</taxon>
        <taxon>Liliopsida</taxon>
        <taxon>Poales</taxon>
        <taxon>Bromeliaceae</taxon>
        <taxon>Bromelioideae</taxon>
        <taxon>Ananas</taxon>
    </lineage>
</organism>